<comment type="similarity">
    <text evidence="2">Belongs to the ferric reductase (FRE) family.</text>
</comment>
<accession>A0A409YG27</accession>
<evidence type="ECO:0000256" key="3">
    <source>
        <dbReference type="ARBA" id="ARBA00012668"/>
    </source>
</evidence>
<dbReference type="InterPro" id="IPR017927">
    <property type="entry name" value="FAD-bd_FR_type"/>
</dbReference>
<dbReference type="InterPro" id="IPR013130">
    <property type="entry name" value="Fe3_Rdtase_TM_dom"/>
</dbReference>
<evidence type="ECO:0000256" key="9">
    <source>
        <dbReference type="ARBA" id="ARBA00023002"/>
    </source>
</evidence>
<keyword evidence="4" id="KW-0813">Transport</keyword>
<dbReference type="InterPro" id="IPR013112">
    <property type="entry name" value="FAD-bd_8"/>
</dbReference>
<evidence type="ECO:0000256" key="5">
    <source>
        <dbReference type="ARBA" id="ARBA00022475"/>
    </source>
</evidence>
<dbReference type="GO" id="GO:0015677">
    <property type="term" value="P:copper ion import"/>
    <property type="evidence" value="ECO:0007669"/>
    <property type="project" value="TreeGrafter"/>
</dbReference>
<dbReference type="GO" id="GO:0006826">
    <property type="term" value="P:iron ion transport"/>
    <property type="evidence" value="ECO:0007669"/>
    <property type="project" value="TreeGrafter"/>
</dbReference>
<evidence type="ECO:0000256" key="15">
    <source>
        <dbReference type="SAM" id="Phobius"/>
    </source>
</evidence>
<evidence type="ECO:0000256" key="12">
    <source>
        <dbReference type="ARBA" id="ARBA00023180"/>
    </source>
</evidence>
<evidence type="ECO:0000256" key="8">
    <source>
        <dbReference type="ARBA" id="ARBA00022989"/>
    </source>
</evidence>
<keyword evidence="18" id="KW-1185">Reference proteome</keyword>
<keyword evidence="5" id="KW-1003">Cell membrane</keyword>
<evidence type="ECO:0000256" key="1">
    <source>
        <dbReference type="ARBA" id="ARBA00004651"/>
    </source>
</evidence>
<comment type="caution">
    <text evidence="17">The sequence shown here is derived from an EMBL/GenBank/DDBJ whole genome shotgun (WGS) entry which is preliminary data.</text>
</comment>
<dbReference type="GO" id="GO:0006879">
    <property type="term" value="P:intracellular iron ion homeostasis"/>
    <property type="evidence" value="ECO:0007669"/>
    <property type="project" value="TreeGrafter"/>
</dbReference>
<keyword evidence="6 15" id="KW-0812">Transmembrane</keyword>
<keyword evidence="12" id="KW-0325">Glycoprotein</keyword>
<dbReference type="SFLD" id="SFLDG01168">
    <property type="entry name" value="Ferric_reductase_subgroup_(FRE"/>
    <property type="match status" value="1"/>
</dbReference>
<keyword evidence="11 15" id="KW-0472">Membrane</keyword>
<feature type="domain" description="FAD-binding FR-type" evidence="16">
    <location>
        <begin position="287"/>
        <end position="394"/>
    </location>
</feature>
<protein>
    <recommendedName>
        <fullName evidence="3">ferric-chelate reductase (NADPH)</fullName>
        <ecNumber evidence="3">1.16.1.9</ecNumber>
    </recommendedName>
</protein>
<keyword evidence="10" id="KW-0406">Ion transport</keyword>
<dbReference type="InterPro" id="IPR017938">
    <property type="entry name" value="Riboflavin_synthase-like_b-brl"/>
</dbReference>
<feature type="transmembrane region" description="Helical" evidence="15">
    <location>
        <begin position="23"/>
        <end position="47"/>
    </location>
</feature>
<dbReference type="AlphaFoldDB" id="A0A409YG27"/>
<dbReference type="PANTHER" id="PTHR32361">
    <property type="entry name" value="FERRIC/CUPRIC REDUCTASE TRANSMEMBRANE COMPONENT"/>
    <property type="match status" value="1"/>
</dbReference>
<sequence>MATPAATDKTIRIARFFSYPKQVLYLVASFIALVSLCHFISVIYRYATRKTTYSGQRTSASISRLPLAVIDSIKALTMRWTIHIGSSYTFNFAELFVVIGYMGVLFSWTFVNTTTLEGQLVEPHYYANRAGTIAASQLPIMTALGMKNNLISALTGIGFDKLNFLHRMAARTFVVLAWIHGGGRLTVGLLDDETINHHWVQCGFLAASTLTVLCILTVRPLRERNYELFIVIHHVLALLFSLAILIHLTGRTLTYYGAWPSLVVWGVDRLLSAGKLVIFNFGYFNPWSTSSSDLDARVEVLSHHFLKVTLRRSKLFYWRPGQSAYLAFPTVSALPSESHPFTMSTIYNSSGDSNQLTFFLRVRKGFTARLLKAASKDQTYKVFVNGPYSSPPILLGYQSIMLFAGGSGVAFTLPLFLSVISRAKRGESTCSRLTFVWAIRDADQIKWIEDVLLSAIDGLPNSISVAIKLYVTAVLGDSEAFAEDDPSREDLEDEKAPSTPSSQYGSKLLESPITSLDQGRPDVNALIQSEINADTGPISINACGTRSLAEAVRQAIRVPRPLDVMRGGPTVSLHIEPFGV</sequence>
<dbReference type="PANTHER" id="PTHR32361:SF9">
    <property type="entry name" value="FERRIC REDUCTASE TRANSMEMBRANE COMPONENT 3-RELATED"/>
    <property type="match status" value="1"/>
</dbReference>
<evidence type="ECO:0000256" key="2">
    <source>
        <dbReference type="ARBA" id="ARBA00006278"/>
    </source>
</evidence>
<dbReference type="STRING" id="231916.A0A409YG27"/>
<dbReference type="InParanoid" id="A0A409YG27"/>
<dbReference type="Proteomes" id="UP000284706">
    <property type="component" value="Unassembled WGS sequence"/>
</dbReference>
<dbReference type="Pfam" id="PF08030">
    <property type="entry name" value="NAD_binding_6"/>
    <property type="match status" value="1"/>
</dbReference>
<dbReference type="Pfam" id="PF01794">
    <property type="entry name" value="Ferric_reduct"/>
    <property type="match status" value="1"/>
</dbReference>
<dbReference type="SUPFAM" id="SSF63380">
    <property type="entry name" value="Riboflavin synthase domain-like"/>
    <property type="match status" value="1"/>
</dbReference>
<dbReference type="OrthoDB" id="17725at2759"/>
<comment type="subcellular location">
    <subcellularLocation>
        <location evidence="1">Cell membrane</location>
        <topology evidence="1">Multi-pass membrane protein</topology>
    </subcellularLocation>
</comment>
<keyword evidence="7" id="KW-0249">Electron transport</keyword>
<dbReference type="EMBL" id="NHYE01000885">
    <property type="protein sequence ID" value="PPR01967.1"/>
    <property type="molecule type" value="Genomic_DNA"/>
</dbReference>
<proteinExistence type="inferred from homology"/>
<dbReference type="GO" id="GO:0052851">
    <property type="term" value="F:ferric-chelate reductase (NADPH) activity"/>
    <property type="evidence" value="ECO:0007669"/>
    <property type="project" value="UniProtKB-EC"/>
</dbReference>
<evidence type="ECO:0000313" key="17">
    <source>
        <dbReference type="EMBL" id="PPR01967.1"/>
    </source>
</evidence>
<dbReference type="GO" id="GO:0005886">
    <property type="term" value="C:plasma membrane"/>
    <property type="evidence" value="ECO:0007669"/>
    <property type="project" value="UniProtKB-SubCell"/>
</dbReference>
<reference evidence="17 18" key="1">
    <citation type="journal article" date="2018" name="Evol. Lett.">
        <title>Horizontal gene cluster transfer increased hallucinogenic mushroom diversity.</title>
        <authorList>
            <person name="Reynolds H.T."/>
            <person name="Vijayakumar V."/>
            <person name="Gluck-Thaler E."/>
            <person name="Korotkin H.B."/>
            <person name="Matheny P.B."/>
            <person name="Slot J.C."/>
        </authorList>
    </citation>
    <scope>NUCLEOTIDE SEQUENCE [LARGE SCALE GENOMIC DNA]</scope>
    <source>
        <strain evidence="17 18">SRW20</strain>
    </source>
</reference>
<keyword evidence="9" id="KW-0560">Oxidoreductase</keyword>
<evidence type="ECO:0000256" key="11">
    <source>
        <dbReference type="ARBA" id="ARBA00023136"/>
    </source>
</evidence>
<comment type="catalytic activity">
    <reaction evidence="13">
        <text>2 a Fe(II)-siderophore + NADP(+) + H(+) = 2 a Fe(III)-siderophore + NADPH</text>
        <dbReference type="Rhea" id="RHEA:28795"/>
        <dbReference type="Rhea" id="RHEA-COMP:11342"/>
        <dbReference type="Rhea" id="RHEA-COMP:11344"/>
        <dbReference type="ChEBI" id="CHEBI:15378"/>
        <dbReference type="ChEBI" id="CHEBI:29033"/>
        <dbReference type="ChEBI" id="CHEBI:29034"/>
        <dbReference type="ChEBI" id="CHEBI:57783"/>
        <dbReference type="ChEBI" id="CHEBI:58349"/>
        <dbReference type="EC" id="1.16.1.9"/>
    </reaction>
</comment>
<keyword evidence="8 15" id="KW-1133">Transmembrane helix</keyword>
<dbReference type="Gene3D" id="3.40.50.80">
    <property type="entry name" value="Nucleotide-binding domain of ferredoxin-NADP reductase (FNR) module"/>
    <property type="match status" value="1"/>
</dbReference>
<name>A0A409YG27_9AGAR</name>
<gene>
    <name evidence="17" type="ORF">CVT26_008749</name>
</gene>
<dbReference type="Pfam" id="PF08022">
    <property type="entry name" value="FAD_binding_8"/>
    <property type="match status" value="1"/>
</dbReference>
<feature type="region of interest" description="Disordered" evidence="14">
    <location>
        <begin position="482"/>
        <end position="507"/>
    </location>
</feature>
<dbReference type="FunCoup" id="A0A409YG27">
    <property type="interactions" value="188"/>
</dbReference>
<evidence type="ECO:0000256" key="7">
    <source>
        <dbReference type="ARBA" id="ARBA00022982"/>
    </source>
</evidence>
<feature type="transmembrane region" description="Helical" evidence="15">
    <location>
        <begin position="88"/>
        <end position="111"/>
    </location>
</feature>
<dbReference type="CDD" id="cd06186">
    <property type="entry name" value="NOX_Duox_like_FAD_NADP"/>
    <property type="match status" value="1"/>
</dbReference>
<feature type="compositionally biased region" description="Acidic residues" evidence="14">
    <location>
        <begin position="482"/>
        <end position="493"/>
    </location>
</feature>
<evidence type="ECO:0000259" key="16">
    <source>
        <dbReference type="PROSITE" id="PS51384"/>
    </source>
</evidence>
<dbReference type="SUPFAM" id="SSF52343">
    <property type="entry name" value="Ferredoxin reductase-like, C-terminal NADP-linked domain"/>
    <property type="match status" value="1"/>
</dbReference>
<organism evidence="17 18">
    <name type="scientific">Gymnopilus dilepis</name>
    <dbReference type="NCBI Taxonomy" id="231916"/>
    <lineage>
        <taxon>Eukaryota</taxon>
        <taxon>Fungi</taxon>
        <taxon>Dikarya</taxon>
        <taxon>Basidiomycota</taxon>
        <taxon>Agaricomycotina</taxon>
        <taxon>Agaricomycetes</taxon>
        <taxon>Agaricomycetidae</taxon>
        <taxon>Agaricales</taxon>
        <taxon>Agaricineae</taxon>
        <taxon>Hymenogastraceae</taxon>
        <taxon>Gymnopilus</taxon>
    </lineage>
</organism>
<evidence type="ECO:0000256" key="4">
    <source>
        <dbReference type="ARBA" id="ARBA00022448"/>
    </source>
</evidence>
<dbReference type="InterPro" id="IPR051410">
    <property type="entry name" value="Ferric/Cupric_Reductase"/>
</dbReference>
<evidence type="ECO:0000313" key="18">
    <source>
        <dbReference type="Proteomes" id="UP000284706"/>
    </source>
</evidence>
<feature type="transmembrane region" description="Helical" evidence="15">
    <location>
        <begin position="228"/>
        <end position="248"/>
    </location>
</feature>
<dbReference type="EC" id="1.16.1.9" evidence="3"/>
<feature type="transmembrane region" description="Helical" evidence="15">
    <location>
        <begin position="198"/>
        <end position="216"/>
    </location>
</feature>
<dbReference type="InterPro" id="IPR013121">
    <property type="entry name" value="Fe_red_NAD-bd_6"/>
</dbReference>
<evidence type="ECO:0000256" key="10">
    <source>
        <dbReference type="ARBA" id="ARBA00023065"/>
    </source>
</evidence>
<feature type="transmembrane region" description="Helical" evidence="15">
    <location>
        <begin position="395"/>
        <end position="417"/>
    </location>
</feature>
<dbReference type="SFLD" id="SFLDS00052">
    <property type="entry name" value="Ferric_Reductase_Domain"/>
    <property type="match status" value="1"/>
</dbReference>
<dbReference type="InterPro" id="IPR039261">
    <property type="entry name" value="FNR_nucleotide-bd"/>
</dbReference>
<dbReference type="PROSITE" id="PS51384">
    <property type="entry name" value="FAD_FR"/>
    <property type="match status" value="1"/>
</dbReference>
<evidence type="ECO:0000256" key="14">
    <source>
        <dbReference type="SAM" id="MobiDB-lite"/>
    </source>
</evidence>
<evidence type="ECO:0000256" key="13">
    <source>
        <dbReference type="ARBA" id="ARBA00048483"/>
    </source>
</evidence>
<evidence type="ECO:0000256" key="6">
    <source>
        <dbReference type="ARBA" id="ARBA00022692"/>
    </source>
</evidence>